<dbReference type="AlphaFoldDB" id="A0A382TZD2"/>
<sequence>MGKVRLSGQYVFDDMGFLLNPGEAKVEALELIGEVFRSDSQLV</sequence>
<dbReference type="EMBL" id="UINC01140332">
    <property type="protein sequence ID" value="SVD27416.1"/>
    <property type="molecule type" value="Genomic_DNA"/>
</dbReference>
<organism evidence="1">
    <name type="scientific">marine metagenome</name>
    <dbReference type="NCBI Taxonomy" id="408172"/>
    <lineage>
        <taxon>unclassified sequences</taxon>
        <taxon>metagenomes</taxon>
        <taxon>ecological metagenomes</taxon>
    </lineage>
</organism>
<accession>A0A382TZD2</accession>
<evidence type="ECO:0000313" key="1">
    <source>
        <dbReference type="EMBL" id="SVD27416.1"/>
    </source>
</evidence>
<name>A0A382TZD2_9ZZZZ</name>
<protein>
    <submittedName>
        <fullName evidence="1">Uncharacterized protein</fullName>
    </submittedName>
</protein>
<feature type="non-terminal residue" evidence="1">
    <location>
        <position position="43"/>
    </location>
</feature>
<gene>
    <name evidence="1" type="ORF">METZ01_LOCUS380270</name>
</gene>
<proteinExistence type="predicted"/>
<reference evidence="1" key="1">
    <citation type="submission" date="2018-05" db="EMBL/GenBank/DDBJ databases">
        <authorList>
            <person name="Lanie J.A."/>
            <person name="Ng W.-L."/>
            <person name="Kazmierczak K.M."/>
            <person name="Andrzejewski T.M."/>
            <person name="Davidsen T.M."/>
            <person name="Wayne K.J."/>
            <person name="Tettelin H."/>
            <person name="Glass J.I."/>
            <person name="Rusch D."/>
            <person name="Podicherti R."/>
            <person name="Tsui H.-C.T."/>
            <person name="Winkler M.E."/>
        </authorList>
    </citation>
    <scope>NUCLEOTIDE SEQUENCE</scope>
</reference>